<dbReference type="eggNOG" id="ENOG502QSA3">
    <property type="taxonomic scope" value="Eukaryota"/>
</dbReference>
<keyword evidence="3" id="KW-0677">Repeat</keyword>
<reference evidence="7 8" key="1">
    <citation type="submission" date="2006-10" db="EMBL/GenBank/DDBJ databases">
        <title>The Genome Sequence of Batrachochytrium dendrobatidis JEL423.</title>
        <authorList>
            <consortium name="The Broad Institute Genome Sequencing Platform"/>
            <person name="Birren B."/>
            <person name="Lander E."/>
            <person name="Galagan J."/>
            <person name="Cuomo C."/>
            <person name="Devon K."/>
            <person name="Jaffe D."/>
            <person name="Butler J."/>
            <person name="Alvarez P."/>
            <person name="Gnerre S."/>
            <person name="Grabherr M."/>
            <person name="Kleber M."/>
            <person name="Mauceli E."/>
            <person name="Brockman W."/>
            <person name="Young S."/>
            <person name="LaButti K."/>
            <person name="Sykes S."/>
            <person name="DeCaprio D."/>
            <person name="Crawford M."/>
            <person name="Koehrsen M."/>
            <person name="Engels R."/>
            <person name="Montgomery P."/>
            <person name="Pearson M."/>
            <person name="Howarth C."/>
            <person name="Larson L."/>
            <person name="White J."/>
            <person name="O'Leary S."/>
            <person name="Kodira C."/>
            <person name="Zeng Q."/>
            <person name="Yandava C."/>
            <person name="Alvarado L."/>
            <person name="Longcore J."/>
            <person name="James T."/>
        </authorList>
    </citation>
    <scope>NUCLEOTIDE SEQUENCE [LARGE SCALE GENOMIC DNA]</scope>
    <source>
        <strain evidence="7 8">JEL423</strain>
    </source>
</reference>
<feature type="repeat" description="Solcar" evidence="6">
    <location>
        <begin position="207"/>
        <end position="292"/>
    </location>
</feature>
<keyword evidence="2 6" id="KW-0812">Transmembrane</keyword>
<evidence type="ECO:0000256" key="6">
    <source>
        <dbReference type="PROSITE-ProRule" id="PRU00282"/>
    </source>
</evidence>
<dbReference type="STRING" id="403673.A0A177WRJ0"/>
<reference evidence="7 8" key="2">
    <citation type="submission" date="2016-05" db="EMBL/GenBank/DDBJ databases">
        <title>Lineage-specific infection strategies underlie the spectrum of fungal disease in amphibians.</title>
        <authorList>
            <person name="Cuomo C.A."/>
            <person name="Farrer R.A."/>
            <person name="James T."/>
            <person name="Longcore J."/>
            <person name="Birren B."/>
        </authorList>
    </citation>
    <scope>NUCLEOTIDE SEQUENCE [LARGE SCALE GENOMIC DNA]</scope>
    <source>
        <strain evidence="7 8">JEL423</strain>
    </source>
</reference>
<dbReference type="GO" id="GO:0016020">
    <property type="term" value="C:membrane"/>
    <property type="evidence" value="ECO:0007669"/>
    <property type="project" value="UniProtKB-SubCell"/>
</dbReference>
<protein>
    <recommendedName>
        <fullName evidence="9">Mitochondrial carrier</fullName>
    </recommendedName>
</protein>
<dbReference type="OrthoDB" id="77989at2759"/>
<dbReference type="PANTHER" id="PTHR24089">
    <property type="entry name" value="SOLUTE CARRIER FAMILY 25"/>
    <property type="match status" value="1"/>
</dbReference>
<evidence type="ECO:0008006" key="9">
    <source>
        <dbReference type="Google" id="ProtNLM"/>
    </source>
</evidence>
<evidence type="ECO:0000256" key="4">
    <source>
        <dbReference type="ARBA" id="ARBA00022989"/>
    </source>
</evidence>
<organism evidence="7 8">
    <name type="scientific">Batrachochytrium dendrobatidis (strain JEL423)</name>
    <dbReference type="NCBI Taxonomy" id="403673"/>
    <lineage>
        <taxon>Eukaryota</taxon>
        <taxon>Fungi</taxon>
        <taxon>Fungi incertae sedis</taxon>
        <taxon>Chytridiomycota</taxon>
        <taxon>Chytridiomycota incertae sedis</taxon>
        <taxon>Chytridiomycetes</taxon>
        <taxon>Rhizophydiales</taxon>
        <taxon>Rhizophydiales incertae sedis</taxon>
        <taxon>Batrachochytrium</taxon>
    </lineage>
</organism>
<evidence type="ECO:0000256" key="5">
    <source>
        <dbReference type="ARBA" id="ARBA00023136"/>
    </source>
</evidence>
<dbReference type="InterPro" id="IPR023395">
    <property type="entry name" value="MCP_dom_sf"/>
</dbReference>
<sequence>MSFFGLGSSDPLAAFGKASSNDITSESYPLKLANSVATDISNMATFANSKGSFSANSQGVVASGSSATTKSQLLFGLDFGKDEPNWAAFAVQHYLESILTSPLLVVETLTDVQYQKRIDATNEDDFSTDYETVHPGSSGSRVIPLHLPRMHSGISSNLRLIADSELEGVSGLFKGHVTDFVFRASFSIIQPGIEEFMNDMLDVFEDVNPTTSILSHAITGALLSPIETARTRLIVQATGSSRRKYFGPIHVLHNMANEERPTTFSTAFSTLYQPRILLPSVLVHTAGSFVRFFSSRIIQEELGLDPAFSPIMYRLATLGFLALEAAIVTPLEMARKRLQVQRIDAFRRSPNPVASPNSSKSQTFESVVATSSTPYTGLFNCIYSIIFEEGGRRPISIKSKKNLNLSASDWQDIYGGGGSHSGPQKQSGGIWTSMVNFSKGISTLYRGFWARYATTIVLYVSNEISRDDNF</sequence>
<dbReference type="SUPFAM" id="SSF103506">
    <property type="entry name" value="Mitochondrial carrier"/>
    <property type="match status" value="1"/>
</dbReference>
<proteinExistence type="predicted"/>
<dbReference type="InterPro" id="IPR018108">
    <property type="entry name" value="MCP_transmembrane"/>
</dbReference>
<dbReference type="AlphaFoldDB" id="A0A177WRJ0"/>
<dbReference type="EMBL" id="DS022308">
    <property type="protein sequence ID" value="OAJ42729.1"/>
    <property type="molecule type" value="Genomic_DNA"/>
</dbReference>
<name>A0A177WRJ0_BATDL</name>
<dbReference type="VEuPathDB" id="FungiDB:BDEG_26148"/>
<dbReference type="Gene3D" id="1.50.40.10">
    <property type="entry name" value="Mitochondrial carrier domain"/>
    <property type="match status" value="1"/>
</dbReference>
<gene>
    <name evidence="7" type="ORF">BDEG_26148</name>
</gene>
<dbReference type="PROSITE" id="PS50920">
    <property type="entry name" value="SOLCAR"/>
    <property type="match status" value="1"/>
</dbReference>
<evidence type="ECO:0000313" key="8">
    <source>
        <dbReference type="Proteomes" id="UP000077115"/>
    </source>
</evidence>
<evidence type="ECO:0000256" key="3">
    <source>
        <dbReference type="ARBA" id="ARBA00022737"/>
    </source>
</evidence>
<keyword evidence="4" id="KW-1133">Transmembrane helix</keyword>
<evidence type="ECO:0000313" key="7">
    <source>
        <dbReference type="EMBL" id="OAJ42729.1"/>
    </source>
</evidence>
<keyword evidence="5 6" id="KW-0472">Membrane</keyword>
<comment type="subcellular location">
    <subcellularLocation>
        <location evidence="1">Membrane</location>
        <topology evidence="1">Multi-pass membrane protein</topology>
    </subcellularLocation>
</comment>
<accession>A0A177WRJ0</accession>
<evidence type="ECO:0000256" key="2">
    <source>
        <dbReference type="ARBA" id="ARBA00022692"/>
    </source>
</evidence>
<dbReference type="Proteomes" id="UP000077115">
    <property type="component" value="Unassembled WGS sequence"/>
</dbReference>
<evidence type="ECO:0000256" key="1">
    <source>
        <dbReference type="ARBA" id="ARBA00004141"/>
    </source>
</evidence>